<evidence type="ECO:0000256" key="1">
    <source>
        <dbReference type="SAM" id="SignalP"/>
    </source>
</evidence>
<keyword evidence="1" id="KW-0732">Signal</keyword>
<reference evidence="2 3" key="1">
    <citation type="submission" date="2014-12" db="EMBL/GenBank/DDBJ databases">
        <title>16Stimator: statistical estimation of ribosomal gene copy numbers from draft genome assemblies.</title>
        <authorList>
            <person name="Perisin M.A."/>
            <person name="Vetter M."/>
            <person name="Gilbert J.A."/>
            <person name="Bergelson J."/>
        </authorList>
    </citation>
    <scope>NUCLEOTIDE SEQUENCE [LARGE SCALE GENOMIC DNA]</scope>
    <source>
        <strain evidence="2 3">MEDvA23</strain>
    </source>
</reference>
<gene>
    <name evidence="2" type="ORF">RT97_31670</name>
</gene>
<accession>A0A0D0KHW7</accession>
<dbReference type="PROSITE" id="PS51257">
    <property type="entry name" value="PROKAR_LIPOPROTEIN"/>
    <property type="match status" value="1"/>
</dbReference>
<feature type="signal peptide" evidence="1">
    <location>
        <begin position="1"/>
        <end position="17"/>
    </location>
</feature>
<proteinExistence type="predicted"/>
<sequence>MKSWKSLLGTVCALVLAACGGSGGEGGGSGGLGVSGTPGNSGAAAAYAESRPETPLLAPTVEPELAGVPASTVDNSRDQARPAIDAARVTPASSSTYRVYATNGMELSLSINFDNYTFEMTGTDEATARGTFSEDAAEPGSYIFNSPRITGAANTARFRVTTDAIVGAFPFSKANITPATYAVQAFVAARTFVTDATELDGTYNRFGVSRVGSAADSLAQQIRIYGGGTMLQLCNSPLGGALGTCPSNMVFDYPLAAGPDGTWSVRNSGSAEEAVAFRVARIGGQNVYLAAGAPSDTTGRRVMKIALPDTPIPFFPVSARGAATDGTYGKVTMTYTNYSTRYTSPDATTNGFAYWGGTISGTSGMRVVNSQGSDRYLAIRSDALVVATSVPATWGSGAKGYMQIGLITGQPSIDPRNGYYAVFATNGWRHTLALDFDTQTYGVSDEAFHSTAGKFEPDAYEAGTFVFDSTRITAPGNTARFRTTNGAVVAGAFPFVLGQPTSTIYSVQPFFAMSTSLSGTDLDGTYNRSSLAVSGTGGTVRHQQVRISGAGTSMVICQDAALLTVDSCPEASKVSYALSPTFDPKTRRYVNLSNAADTGEISAGRITTLVGNLFITQNILASSSDALRTNAPAFSIALQDTSAWPAVSARGASNFDASTDGAQVLRAPWNSVALNASQYLRSSSFPDGSTKSIALAVEAPESGAPQNMRRVSGGAYNGVVMQAGRLAVMTGSVGPREGIVELSLID</sequence>
<protein>
    <submittedName>
        <fullName evidence="2">Uncharacterized protein</fullName>
    </submittedName>
</protein>
<organism evidence="2 3">
    <name type="scientific">Variovorax paradoxus</name>
    <dbReference type="NCBI Taxonomy" id="34073"/>
    <lineage>
        <taxon>Bacteria</taxon>
        <taxon>Pseudomonadati</taxon>
        <taxon>Pseudomonadota</taxon>
        <taxon>Betaproteobacteria</taxon>
        <taxon>Burkholderiales</taxon>
        <taxon>Comamonadaceae</taxon>
        <taxon>Variovorax</taxon>
    </lineage>
</organism>
<dbReference type="Proteomes" id="UP000032067">
    <property type="component" value="Unassembled WGS sequence"/>
</dbReference>
<name>A0A0D0KHW7_VARPD</name>
<feature type="chain" id="PRO_5002215012" evidence="1">
    <location>
        <begin position="18"/>
        <end position="746"/>
    </location>
</feature>
<evidence type="ECO:0000313" key="3">
    <source>
        <dbReference type="Proteomes" id="UP000032067"/>
    </source>
</evidence>
<dbReference type="RefSeq" id="WP_042582826.1">
    <property type="nucleotide sequence ID" value="NZ_JXQQ01000136.1"/>
</dbReference>
<evidence type="ECO:0000313" key="2">
    <source>
        <dbReference type="EMBL" id="KIQ16158.1"/>
    </source>
</evidence>
<dbReference type="EMBL" id="JXQQ01000136">
    <property type="protein sequence ID" value="KIQ16158.1"/>
    <property type="molecule type" value="Genomic_DNA"/>
</dbReference>
<dbReference type="OrthoDB" id="8848904at2"/>
<comment type="caution">
    <text evidence="2">The sequence shown here is derived from an EMBL/GenBank/DDBJ whole genome shotgun (WGS) entry which is preliminary data.</text>
</comment>
<dbReference type="AlphaFoldDB" id="A0A0D0KHW7"/>